<proteinExistence type="predicted"/>
<feature type="region of interest" description="Disordered" evidence="1">
    <location>
        <begin position="43"/>
        <end position="67"/>
    </location>
</feature>
<dbReference type="EMBL" id="APKE01000012">
    <property type="protein sequence ID" value="KAF0676720.1"/>
    <property type="molecule type" value="Genomic_DNA"/>
</dbReference>
<dbReference type="AlphaFoldDB" id="A0A921NWG1"/>
<reference evidence="2" key="1">
    <citation type="submission" date="2013-03" db="EMBL/GenBank/DDBJ databases">
        <title>Genome Sequence of the Profundibacterium mesophilum strain KAUST100406-0324T from Red Sea, a novel genus in the family Rhodobacteraceae.</title>
        <authorList>
            <person name="Essack M."/>
            <person name="Alam I."/>
            <person name="Lafi F."/>
            <person name="Alawi W."/>
            <person name="Kamanu F."/>
            <person name="Al-Suwailem A."/>
            <person name="Lee O.O."/>
            <person name="Xu Y."/>
            <person name="Bajic V."/>
            <person name="Qian P.-Y."/>
            <person name="Archer J."/>
        </authorList>
    </citation>
    <scope>NUCLEOTIDE SEQUENCE</scope>
    <source>
        <strain evidence="2">KAUST100406-0324</strain>
    </source>
</reference>
<evidence type="ECO:0000313" key="3">
    <source>
        <dbReference type="Proteomes" id="UP000698242"/>
    </source>
</evidence>
<keyword evidence="3" id="KW-1185">Reference proteome</keyword>
<gene>
    <name evidence="2" type="ORF">PMES_00907</name>
</gene>
<sequence length="67" mass="7439">MFKARVINRRPLFAIAVTRLAITAPNYSASVLRWDSGSATFDAARPPRSFDGRSFTFDDPDLTFDAA</sequence>
<name>A0A921NWG1_9RHOB</name>
<dbReference type="Proteomes" id="UP000698242">
    <property type="component" value="Unassembled WGS sequence"/>
</dbReference>
<organism evidence="2 3">
    <name type="scientific">Profundibacterium mesophilum KAUST100406-0324</name>
    <dbReference type="NCBI Taxonomy" id="1037889"/>
    <lineage>
        <taxon>Bacteria</taxon>
        <taxon>Pseudomonadati</taxon>
        <taxon>Pseudomonadota</taxon>
        <taxon>Alphaproteobacteria</taxon>
        <taxon>Rhodobacterales</taxon>
        <taxon>Roseobacteraceae</taxon>
        <taxon>Profundibacterium</taxon>
    </lineage>
</organism>
<accession>A0A921NWG1</accession>
<feature type="compositionally biased region" description="Acidic residues" evidence="1">
    <location>
        <begin position="58"/>
        <end position="67"/>
    </location>
</feature>
<evidence type="ECO:0000256" key="1">
    <source>
        <dbReference type="SAM" id="MobiDB-lite"/>
    </source>
</evidence>
<dbReference type="RefSeq" id="WP_159964330.1">
    <property type="nucleotide sequence ID" value="NZ_APKE01000012.1"/>
</dbReference>
<comment type="caution">
    <text evidence="2">The sequence shown here is derived from an EMBL/GenBank/DDBJ whole genome shotgun (WGS) entry which is preliminary data.</text>
</comment>
<evidence type="ECO:0000313" key="2">
    <source>
        <dbReference type="EMBL" id="KAF0676720.1"/>
    </source>
</evidence>
<protein>
    <submittedName>
        <fullName evidence="2">Uncharacterized protein</fullName>
    </submittedName>
</protein>